<dbReference type="Proteomes" id="UP000199428">
    <property type="component" value="Unassembled WGS sequence"/>
</dbReference>
<feature type="transmembrane region" description="Helical" evidence="1">
    <location>
        <begin position="210"/>
        <end position="229"/>
    </location>
</feature>
<sequence>MEKGDKRDVWVDNVKVVACLLVVLGHFFQSMVKADILPNTAFYNWFNDTIYYFHVPLFFICSGFLYQKYSKVVDFSSWKNNLLKKLVALGIPYFIFSFATWFLKKVFSSSVNEKLGGLGDTLFNHPASPYWYLYVLFFLFAITLTTKNIKRQIVLLAVVIVLRVLFSLSVFSMFSDIYIIYKILEHWIWFVLGMTLAYDKVKFVNSFIGSLLFFLFLVCTVTVQMGYIGGGVVRFILAALACYSVICIVHSFFKDGVQNKYWHFCAKYTMPVFLMHTLFAAPLRSVLNKIGIGNPSIHIVLGLGISFVGPVVAMIILEKLKPLDFIVYPTRYLKIGKRS</sequence>
<gene>
    <name evidence="3" type="ORF">SAMN02910350_01917</name>
</gene>
<keyword evidence="1" id="KW-0812">Transmembrane</keyword>
<dbReference type="InterPro" id="IPR052734">
    <property type="entry name" value="Nod_factor_acetyltransferase"/>
</dbReference>
<dbReference type="PANTHER" id="PTHR37312:SF1">
    <property type="entry name" value="MEMBRANE-BOUND ACYLTRANSFERASE YKRP-RELATED"/>
    <property type="match status" value="1"/>
</dbReference>
<feature type="transmembrane region" description="Helical" evidence="1">
    <location>
        <begin position="153"/>
        <end position="173"/>
    </location>
</feature>
<dbReference type="AlphaFoldDB" id="A0A1G5S0D5"/>
<keyword evidence="1" id="KW-1133">Transmembrane helix</keyword>
<accession>A0A1G5S0D5</accession>
<proteinExistence type="predicted"/>
<name>A0A1G5S0D5_PSEXY</name>
<keyword evidence="3" id="KW-0808">Transferase</keyword>
<evidence type="ECO:0000256" key="1">
    <source>
        <dbReference type="SAM" id="Phobius"/>
    </source>
</evidence>
<evidence type="ECO:0000313" key="3">
    <source>
        <dbReference type="EMBL" id="SCZ79723.1"/>
    </source>
</evidence>
<keyword evidence="1" id="KW-0472">Membrane</keyword>
<reference evidence="3 4" key="1">
    <citation type="submission" date="2016-10" db="EMBL/GenBank/DDBJ databases">
        <authorList>
            <person name="de Groot N.N."/>
        </authorList>
    </citation>
    <scope>NUCLEOTIDE SEQUENCE [LARGE SCALE GENOMIC DNA]</scope>
    <source>
        <strain evidence="3 4">DSM 10317</strain>
    </source>
</reference>
<feature type="transmembrane region" description="Helical" evidence="1">
    <location>
        <begin position="49"/>
        <end position="66"/>
    </location>
</feature>
<feature type="transmembrane region" description="Helical" evidence="1">
    <location>
        <begin position="265"/>
        <end position="283"/>
    </location>
</feature>
<dbReference type="InterPro" id="IPR002656">
    <property type="entry name" value="Acyl_transf_3_dom"/>
</dbReference>
<feature type="transmembrane region" description="Helical" evidence="1">
    <location>
        <begin position="179"/>
        <end position="198"/>
    </location>
</feature>
<protein>
    <submittedName>
        <fullName evidence="3">Acyltransferase family protein</fullName>
    </submittedName>
</protein>
<dbReference type="PANTHER" id="PTHR37312">
    <property type="entry name" value="MEMBRANE-BOUND ACYLTRANSFERASE YKRP-RELATED"/>
    <property type="match status" value="1"/>
</dbReference>
<feature type="domain" description="Acyltransferase 3" evidence="2">
    <location>
        <begin position="9"/>
        <end position="313"/>
    </location>
</feature>
<keyword evidence="3" id="KW-0012">Acyltransferase</keyword>
<feature type="transmembrane region" description="Helical" evidence="1">
    <location>
        <begin position="129"/>
        <end position="146"/>
    </location>
</feature>
<feature type="transmembrane region" description="Helical" evidence="1">
    <location>
        <begin position="295"/>
        <end position="317"/>
    </location>
</feature>
<evidence type="ECO:0000259" key="2">
    <source>
        <dbReference type="Pfam" id="PF01757"/>
    </source>
</evidence>
<organism evidence="3 4">
    <name type="scientific">Pseudobutyrivibrio xylanivorans</name>
    <dbReference type="NCBI Taxonomy" id="185007"/>
    <lineage>
        <taxon>Bacteria</taxon>
        <taxon>Bacillati</taxon>
        <taxon>Bacillota</taxon>
        <taxon>Clostridia</taxon>
        <taxon>Lachnospirales</taxon>
        <taxon>Lachnospiraceae</taxon>
        <taxon>Pseudobutyrivibrio</taxon>
    </lineage>
</organism>
<dbReference type="Pfam" id="PF01757">
    <property type="entry name" value="Acyl_transf_3"/>
    <property type="match status" value="1"/>
</dbReference>
<evidence type="ECO:0000313" key="4">
    <source>
        <dbReference type="Proteomes" id="UP000199428"/>
    </source>
</evidence>
<dbReference type="GO" id="GO:0016747">
    <property type="term" value="F:acyltransferase activity, transferring groups other than amino-acyl groups"/>
    <property type="evidence" value="ECO:0007669"/>
    <property type="project" value="InterPro"/>
</dbReference>
<feature type="transmembrane region" description="Helical" evidence="1">
    <location>
        <begin position="86"/>
        <end position="103"/>
    </location>
</feature>
<dbReference type="EMBL" id="FMWK01000010">
    <property type="protein sequence ID" value="SCZ79723.1"/>
    <property type="molecule type" value="Genomic_DNA"/>
</dbReference>
<feature type="transmembrane region" description="Helical" evidence="1">
    <location>
        <begin position="235"/>
        <end position="253"/>
    </location>
</feature>
<feature type="transmembrane region" description="Helical" evidence="1">
    <location>
        <begin position="12"/>
        <end position="29"/>
    </location>
</feature>
<dbReference type="RefSeq" id="WP_090163073.1">
    <property type="nucleotide sequence ID" value="NZ_FMWK01000010.1"/>
</dbReference>